<proteinExistence type="inferred from homology"/>
<feature type="region of interest" description="Disordered" evidence="5">
    <location>
        <begin position="1"/>
        <end position="32"/>
    </location>
</feature>
<sequence length="580" mass="66189">MPACNKTVEKRFDKEKDDKHYERMQQERQDAIDRQNQVILSALMKIKQSKAGVDNWNKDFFRFKEKDFKKHQYYLRMRDRGTKDYNEVEDGEEQQLAEKPAEKTKNAAGEEKAKPKQAAAPAKDKTSEKKKKEDEAAVEKDADELAKDLLETLKPILDEDLQEAVELLLMESAEHDAKSLHYAMKGSETDRIDIISEILCTRSNSQMKEISEAHEKMYENSLETDPKGEASDDLKTLLVRLSKMDGDMQKAFMPLVICSRMGKLQRALREKKTQAVASIVLTKNKEQIDELAAAYKRSNKVELADEVDKKCEGDIKTLILAKLGRAKLKGDEAGAGHENDASGKVKEDPVALMKKDLDELREAVDDGNKDKVVHIIARHCDEKSKLKELKEKYKQKHYQDLLETVKPILDEEQLQDAMESLFMEASSYDAKLLYNAIKGLGTDEDILIEILCARNNAEMEAIRKTYSNRWFPWNGQKQINGGLYSTQPRSSSSHVPAIQEVKYSRDPANFYAAKLHNSFKKDNTDTACRIILTSTTVELAKIIAGYKALYKKDLSSDAETKFSENMRKLILPRLKKGFEN</sequence>
<dbReference type="Pfam" id="PF00191">
    <property type="entry name" value="Annexin"/>
    <property type="match status" value="4"/>
</dbReference>
<organism evidence="6 7">
    <name type="scientific">Acropora cervicornis</name>
    <name type="common">Staghorn coral</name>
    <dbReference type="NCBI Taxonomy" id="6130"/>
    <lineage>
        <taxon>Eukaryota</taxon>
        <taxon>Metazoa</taxon>
        <taxon>Cnidaria</taxon>
        <taxon>Anthozoa</taxon>
        <taxon>Hexacorallia</taxon>
        <taxon>Scleractinia</taxon>
        <taxon>Astrocoeniina</taxon>
        <taxon>Acroporidae</taxon>
        <taxon>Acropora</taxon>
    </lineage>
</organism>
<evidence type="ECO:0000256" key="2">
    <source>
        <dbReference type="ARBA" id="ARBA00022737"/>
    </source>
</evidence>
<reference evidence="6" key="2">
    <citation type="journal article" date="2023" name="Science">
        <title>Genomic signatures of disease resistance in endangered staghorn corals.</title>
        <authorList>
            <person name="Vollmer S.V."/>
            <person name="Selwyn J.D."/>
            <person name="Despard B.A."/>
            <person name="Roesel C.L."/>
        </authorList>
    </citation>
    <scope>NUCLEOTIDE SEQUENCE</scope>
    <source>
        <strain evidence="6">K2</strain>
    </source>
</reference>
<evidence type="ECO:0000256" key="3">
    <source>
        <dbReference type="ARBA" id="ARBA00023216"/>
    </source>
</evidence>
<dbReference type="InterPro" id="IPR037104">
    <property type="entry name" value="Annexin_sf"/>
</dbReference>
<dbReference type="GO" id="GO:0012506">
    <property type="term" value="C:vesicle membrane"/>
    <property type="evidence" value="ECO:0007669"/>
    <property type="project" value="TreeGrafter"/>
</dbReference>
<dbReference type="AlphaFoldDB" id="A0AAD9QWX3"/>
<dbReference type="EMBL" id="JARQWQ010000011">
    <property type="protein sequence ID" value="KAK2568902.1"/>
    <property type="molecule type" value="Genomic_DNA"/>
</dbReference>
<dbReference type="GO" id="GO:0001786">
    <property type="term" value="F:phosphatidylserine binding"/>
    <property type="evidence" value="ECO:0007669"/>
    <property type="project" value="TreeGrafter"/>
</dbReference>
<feature type="region of interest" description="Disordered" evidence="5">
    <location>
        <begin position="85"/>
        <end position="140"/>
    </location>
</feature>
<dbReference type="SUPFAM" id="SSF47874">
    <property type="entry name" value="Annexin"/>
    <property type="match status" value="2"/>
</dbReference>
<evidence type="ECO:0000256" key="5">
    <source>
        <dbReference type="SAM" id="MobiDB-lite"/>
    </source>
</evidence>
<name>A0AAD9QWX3_ACRCE</name>
<comment type="similarity">
    <text evidence="1">Belongs to the annexin family.</text>
</comment>
<feature type="compositionally biased region" description="Basic and acidic residues" evidence="5">
    <location>
        <begin position="99"/>
        <end position="114"/>
    </location>
</feature>
<feature type="compositionally biased region" description="Basic and acidic residues" evidence="5">
    <location>
        <begin position="122"/>
        <end position="140"/>
    </location>
</feature>
<dbReference type="GO" id="GO:0005509">
    <property type="term" value="F:calcium ion binding"/>
    <property type="evidence" value="ECO:0007669"/>
    <property type="project" value="InterPro"/>
</dbReference>
<feature type="compositionally biased region" description="Basic and acidic residues" evidence="5">
    <location>
        <begin position="7"/>
        <end position="32"/>
    </location>
</feature>
<dbReference type="Gene3D" id="1.10.220.10">
    <property type="entry name" value="Annexin"/>
    <property type="match status" value="4"/>
</dbReference>
<dbReference type="PANTHER" id="PTHR10502:SF102">
    <property type="entry name" value="ANNEXIN B11"/>
    <property type="match status" value="1"/>
</dbReference>
<comment type="caution">
    <text evidence="6">The sequence shown here is derived from an EMBL/GenBank/DDBJ whole genome shotgun (WGS) entry which is preliminary data.</text>
</comment>
<reference evidence="6" key="1">
    <citation type="journal article" date="2023" name="G3 (Bethesda)">
        <title>Whole genome assembly and annotation of the endangered Caribbean coral Acropora cervicornis.</title>
        <authorList>
            <person name="Selwyn J.D."/>
            <person name="Vollmer S.V."/>
        </authorList>
    </citation>
    <scope>NUCLEOTIDE SEQUENCE</scope>
    <source>
        <strain evidence="6">K2</strain>
    </source>
</reference>
<dbReference type="PANTHER" id="PTHR10502">
    <property type="entry name" value="ANNEXIN"/>
    <property type="match status" value="1"/>
</dbReference>
<dbReference type="GO" id="GO:0005886">
    <property type="term" value="C:plasma membrane"/>
    <property type="evidence" value="ECO:0007669"/>
    <property type="project" value="TreeGrafter"/>
</dbReference>
<dbReference type="InterPro" id="IPR018502">
    <property type="entry name" value="Annexin_repeat"/>
</dbReference>
<gene>
    <name evidence="6" type="ORF">P5673_006968</name>
</gene>
<keyword evidence="2" id="KW-0677">Repeat</keyword>
<keyword evidence="4" id="KW-0175">Coiled coil</keyword>
<keyword evidence="7" id="KW-1185">Reference proteome</keyword>
<protein>
    <submittedName>
        <fullName evidence="6">Annexin A6</fullName>
    </submittedName>
</protein>
<accession>A0AAD9QWX3</accession>
<dbReference type="SMART" id="SM00335">
    <property type="entry name" value="ANX"/>
    <property type="match status" value="4"/>
</dbReference>
<dbReference type="PROSITE" id="PS51897">
    <property type="entry name" value="ANNEXIN_2"/>
    <property type="match status" value="3"/>
</dbReference>
<evidence type="ECO:0000256" key="4">
    <source>
        <dbReference type="SAM" id="Coils"/>
    </source>
</evidence>
<evidence type="ECO:0000256" key="1">
    <source>
        <dbReference type="ARBA" id="ARBA00007831"/>
    </source>
</evidence>
<dbReference type="GO" id="GO:0005634">
    <property type="term" value="C:nucleus"/>
    <property type="evidence" value="ECO:0007669"/>
    <property type="project" value="TreeGrafter"/>
</dbReference>
<dbReference type="Proteomes" id="UP001249851">
    <property type="component" value="Unassembled WGS sequence"/>
</dbReference>
<dbReference type="GO" id="GO:0005544">
    <property type="term" value="F:calcium-dependent phospholipid binding"/>
    <property type="evidence" value="ECO:0007669"/>
    <property type="project" value="InterPro"/>
</dbReference>
<feature type="coiled-coil region" evidence="4">
    <location>
        <begin position="350"/>
        <end position="396"/>
    </location>
</feature>
<dbReference type="GO" id="GO:0005737">
    <property type="term" value="C:cytoplasm"/>
    <property type="evidence" value="ECO:0007669"/>
    <property type="project" value="TreeGrafter"/>
</dbReference>
<keyword evidence="3" id="KW-0041">Annexin</keyword>
<evidence type="ECO:0000313" key="7">
    <source>
        <dbReference type="Proteomes" id="UP001249851"/>
    </source>
</evidence>
<evidence type="ECO:0000313" key="6">
    <source>
        <dbReference type="EMBL" id="KAK2568902.1"/>
    </source>
</evidence>